<accession>A0A2R5G634</accession>
<evidence type="ECO:0000313" key="3">
    <source>
        <dbReference type="Proteomes" id="UP000241890"/>
    </source>
</evidence>
<protein>
    <submittedName>
        <fullName evidence="2">Uncharacterized protein</fullName>
    </submittedName>
</protein>
<feature type="region of interest" description="Disordered" evidence="1">
    <location>
        <begin position="281"/>
        <end position="337"/>
    </location>
</feature>
<name>A0A2R5G634_9STRA</name>
<dbReference type="Proteomes" id="UP000241890">
    <property type="component" value="Unassembled WGS sequence"/>
</dbReference>
<organism evidence="2 3">
    <name type="scientific">Hondaea fermentalgiana</name>
    <dbReference type="NCBI Taxonomy" id="2315210"/>
    <lineage>
        <taxon>Eukaryota</taxon>
        <taxon>Sar</taxon>
        <taxon>Stramenopiles</taxon>
        <taxon>Bigyra</taxon>
        <taxon>Labyrinthulomycetes</taxon>
        <taxon>Thraustochytrida</taxon>
        <taxon>Thraustochytriidae</taxon>
        <taxon>Hondaea</taxon>
    </lineage>
</organism>
<dbReference type="AlphaFoldDB" id="A0A2R5G634"/>
<reference evidence="2 3" key="1">
    <citation type="submission" date="2017-12" db="EMBL/GenBank/DDBJ databases">
        <title>Sequencing, de novo assembly and annotation of complete genome of a new Thraustochytrid species, strain FCC1311.</title>
        <authorList>
            <person name="Sedici K."/>
            <person name="Godart F."/>
            <person name="Aiese Cigliano R."/>
            <person name="Sanseverino W."/>
            <person name="Barakat M."/>
            <person name="Ortet P."/>
            <person name="Marechal E."/>
            <person name="Cagnac O."/>
            <person name="Amato A."/>
        </authorList>
    </citation>
    <scope>NUCLEOTIDE SEQUENCE [LARGE SCALE GENOMIC DNA]</scope>
</reference>
<feature type="compositionally biased region" description="Acidic residues" evidence="1">
    <location>
        <begin position="293"/>
        <end position="306"/>
    </location>
</feature>
<comment type="caution">
    <text evidence="2">The sequence shown here is derived from an EMBL/GenBank/DDBJ whole genome shotgun (WGS) entry which is preliminary data.</text>
</comment>
<gene>
    <name evidence="2" type="ORF">FCC1311_027382</name>
</gene>
<feature type="region of interest" description="Disordered" evidence="1">
    <location>
        <begin position="1"/>
        <end position="20"/>
    </location>
</feature>
<evidence type="ECO:0000256" key="1">
    <source>
        <dbReference type="SAM" id="MobiDB-lite"/>
    </source>
</evidence>
<sequence length="362" mass="40149">MPLRVSQLEPQQTSKKLLMSKSHERLAKITMKGMRSMAAKDSRHKSPTQFDLWPKSTFGVGRTPVDGWGRGVEPRFPGPGAYDAAPEGTFEAKRRATENISSFAEAAHLGATERRLENLRQLQIKHRKGILDIAEKGIYESESRPSTVDRLQRRKEHFKGLLESKSKCFDDMFRPRTSYVLPCQAIASRRARRSPKPSRALQAPSYELPPTRPVSRQVIFSGDNPSGSSFADEPDGAYPALLSNYEFATASLPASEAYGFGLLDVDPSLANSNPIAFGAGKLGLQHGSGAATTDDEGDDYDDEFDDDKSAYADGDNGTSGDARNDNPRRRRGHRDRQNTFTFHELVTSAFNYVLPRNLIVPR</sequence>
<keyword evidence="3" id="KW-1185">Reference proteome</keyword>
<feature type="region of interest" description="Disordered" evidence="1">
    <location>
        <begin position="190"/>
        <end position="214"/>
    </location>
</feature>
<feature type="region of interest" description="Disordered" evidence="1">
    <location>
        <begin position="33"/>
        <end position="56"/>
    </location>
</feature>
<evidence type="ECO:0000313" key="2">
    <source>
        <dbReference type="EMBL" id="GBG26517.1"/>
    </source>
</evidence>
<proteinExistence type="predicted"/>
<dbReference type="InParanoid" id="A0A2R5G634"/>
<dbReference type="EMBL" id="BEYU01000021">
    <property type="protein sequence ID" value="GBG26517.1"/>
    <property type="molecule type" value="Genomic_DNA"/>
</dbReference>